<dbReference type="Proteomes" id="UP000095287">
    <property type="component" value="Unplaced"/>
</dbReference>
<proteinExistence type="predicted"/>
<accession>A0A1I7ZL33</accession>
<organism evidence="2 3">
    <name type="scientific">Steinernema glaseri</name>
    <dbReference type="NCBI Taxonomy" id="37863"/>
    <lineage>
        <taxon>Eukaryota</taxon>
        <taxon>Metazoa</taxon>
        <taxon>Ecdysozoa</taxon>
        <taxon>Nematoda</taxon>
        <taxon>Chromadorea</taxon>
        <taxon>Rhabditida</taxon>
        <taxon>Tylenchina</taxon>
        <taxon>Panagrolaimomorpha</taxon>
        <taxon>Strongyloidoidea</taxon>
        <taxon>Steinernematidae</taxon>
        <taxon>Steinernema</taxon>
    </lineage>
</organism>
<sequence>MFTDLPSHLIINYGIQFLCASVTLVLNPATLYNRLAHKRKNDQFSMLLVHIVLHLLFACSTVLWAAAVLLQFAVLWMIPAVVKTVMEYGFAISVTWGTGPITLTQFAMYVAACSVLYWFKMTKNRITSRETT</sequence>
<protein>
    <submittedName>
        <fullName evidence="3">Serpentine receptor class gamma</fullName>
    </submittedName>
</protein>
<keyword evidence="1" id="KW-0472">Membrane</keyword>
<feature type="transmembrane region" description="Helical" evidence="1">
    <location>
        <begin position="98"/>
        <end position="119"/>
    </location>
</feature>
<evidence type="ECO:0000313" key="2">
    <source>
        <dbReference type="Proteomes" id="UP000095287"/>
    </source>
</evidence>
<keyword evidence="1" id="KW-1133">Transmembrane helix</keyword>
<evidence type="ECO:0000256" key="1">
    <source>
        <dbReference type="SAM" id="Phobius"/>
    </source>
</evidence>
<evidence type="ECO:0000313" key="3">
    <source>
        <dbReference type="WBParaSite" id="L893_g2749.t1"/>
    </source>
</evidence>
<dbReference type="AlphaFoldDB" id="A0A1I7ZL33"/>
<feature type="transmembrane region" description="Helical" evidence="1">
    <location>
        <begin position="47"/>
        <end position="78"/>
    </location>
</feature>
<name>A0A1I7ZL33_9BILA</name>
<reference evidence="3" key="1">
    <citation type="submission" date="2016-11" db="UniProtKB">
        <authorList>
            <consortium name="WormBaseParasite"/>
        </authorList>
    </citation>
    <scope>IDENTIFICATION</scope>
</reference>
<dbReference type="WBParaSite" id="L893_g2749.t1">
    <property type="protein sequence ID" value="L893_g2749.t1"/>
    <property type="gene ID" value="L893_g2749"/>
</dbReference>
<keyword evidence="1" id="KW-0812">Transmembrane</keyword>
<keyword evidence="2" id="KW-1185">Reference proteome</keyword>
<feature type="transmembrane region" description="Helical" evidence="1">
    <location>
        <begin position="6"/>
        <end position="26"/>
    </location>
</feature>